<evidence type="ECO:0000313" key="1">
    <source>
        <dbReference type="EMBL" id="QNJ56796.1"/>
    </source>
</evidence>
<reference evidence="1 2" key="1">
    <citation type="submission" date="2020-06" db="EMBL/GenBank/DDBJ databases">
        <authorList>
            <person name="Ruesch T."/>
            <person name="Stepniewski C."/>
            <person name="Ballard C."/>
            <person name="Battaglia S."/>
            <person name="Diaz I."/>
            <person name="Engley A."/>
            <person name="Erickson A."/>
            <person name="Ernst L."/>
            <person name="Gonzales E."/>
            <person name="Haider A."/>
            <person name="Harrison M."/>
            <person name="Moore J."/>
            <person name="Paratore J."/>
            <person name="Rafanan A."/>
            <person name="Storz S."/>
            <person name="Poxleitner M.K."/>
            <person name="Anders K.R."/>
            <person name="Garlena R.A."/>
            <person name="Russell D.A."/>
            <person name="Pope W.H."/>
            <person name="Jacobs-Sera D."/>
            <person name="Hatfull G.F."/>
        </authorList>
    </citation>
    <scope>NUCLEOTIDE SEQUENCE [LARGE SCALE GENOMIC DNA]</scope>
</reference>
<proteinExistence type="predicted"/>
<protein>
    <submittedName>
        <fullName evidence="1">Uncharacterized protein</fullName>
    </submittedName>
</protein>
<name>A0A7G8LHS4_9CAUD</name>
<dbReference type="Proteomes" id="UP000515890">
    <property type="component" value="Segment"/>
</dbReference>
<accession>A0A7G8LHS4</accession>
<gene>
    <name evidence="1" type="primary">158</name>
    <name evidence="1" type="ORF">SEA_AZIZ_158</name>
</gene>
<evidence type="ECO:0000313" key="2">
    <source>
        <dbReference type="Proteomes" id="UP000515890"/>
    </source>
</evidence>
<organism evidence="1 2">
    <name type="scientific">Mycobacterium phage Aziz</name>
    <dbReference type="NCBI Taxonomy" id="2762281"/>
    <lineage>
        <taxon>Viruses</taxon>
        <taxon>Duplodnaviria</taxon>
        <taxon>Heunggongvirae</taxon>
        <taxon>Uroviricota</taxon>
        <taxon>Caudoviricetes</taxon>
        <taxon>Vilmaviridae</taxon>
        <taxon>Mclasvirinae</taxon>
        <taxon>Reyvirus</taxon>
        <taxon>Reyvirus aziz</taxon>
    </lineage>
</organism>
<dbReference type="RefSeq" id="YP_010013741.1">
    <property type="nucleotide sequence ID" value="NC_053513.1"/>
</dbReference>
<dbReference type="KEGG" id="vg:63210378"/>
<reference evidence="2" key="2">
    <citation type="journal article" date="2021" name="Microbiol. Resour. Announc.">
        <title>Genome Sequences of Subcluster M2 Mycobacteriophages Estes and Aziz.</title>
        <authorList>
            <person name="Fitzgerald S.K."/>
            <person name="Johnson E.H."/>
            <person name="Storz S.H.R."/>
            <person name="Ballard C."/>
            <person name="Battaglia S."/>
            <person name="Boice M."/>
            <person name="Bramwell-Butcher J."/>
            <person name="Dedinsky M."/>
            <person name="DeKlotz J."/>
            <person name="Diaz I."/>
            <person name="Engley A."/>
            <person name="Ernst L."/>
            <person name="Gonzales E."/>
            <person name="Groscost A."/>
            <person name="Grosser P."/>
            <person name="Haider A."/>
            <person name="Harrison M."/>
            <person name="Husler K."/>
            <person name="Lau J."/>
            <person name="Monlux M."/>
            <person name="Paratore J."/>
            <person name="Ruesch T."/>
            <person name="Schlesinger M."/>
            <person name="Scholes A."/>
            <person name="Poxleitner M.K."/>
            <person name="Anders K.R."/>
        </authorList>
    </citation>
    <scope>NUCLEOTIDE SEQUENCE [LARGE SCALE GENOMIC DNA]</scope>
</reference>
<dbReference type="EMBL" id="MT658802">
    <property type="protein sequence ID" value="QNJ56796.1"/>
    <property type="molecule type" value="Genomic_DNA"/>
</dbReference>
<keyword evidence="2" id="KW-1185">Reference proteome</keyword>
<sequence length="95" mass="10780">MELTIADTQTLGFLIAAVSKEDRVHILKDSDDDWDDAFKGVLRSFCNTEHTVGGDWHTGSILDKWVRVSATLEHWMKVSDLLDGLREGRVMFSSR</sequence>
<dbReference type="GeneID" id="63210378"/>